<comment type="caution">
    <text evidence="4">The sequence shown here is derived from an EMBL/GenBank/DDBJ whole genome shotgun (WGS) entry which is preliminary data.</text>
</comment>
<evidence type="ECO:0000256" key="2">
    <source>
        <dbReference type="ARBA" id="ARBA00022801"/>
    </source>
</evidence>
<organism evidence="4 5">
    <name type="scientific">Streptomyces somaliensis (strain ATCC 33201 / DSM 40738 / JCM 12659 / KCTC 9044 / NCTC 11332 / NRRL B-12077 / IP 733)</name>
    <dbReference type="NCBI Taxonomy" id="1134445"/>
    <lineage>
        <taxon>Bacteria</taxon>
        <taxon>Bacillati</taxon>
        <taxon>Actinomycetota</taxon>
        <taxon>Actinomycetes</taxon>
        <taxon>Kitasatosporales</taxon>
        <taxon>Streptomycetaceae</taxon>
        <taxon>Streptomyces</taxon>
    </lineage>
</organism>
<keyword evidence="1" id="KW-0645">Protease</keyword>
<keyword evidence="2" id="KW-0378">Hydrolase</keyword>
<evidence type="ECO:0000313" key="5">
    <source>
        <dbReference type="Proteomes" id="UP000570003"/>
    </source>
</evidence>
<dbReference type="GO" id="GO:0006508">
    <property type="term" value="P:proteolysis"/>
    <property type="evidence" value="ECO:0007669"/>
    <property type="project" value="UniProtKB-KW"/>
</dbReference>
<proteinExistence type="predicted"/>
<dbReference type="InterPro" id="IPR002884">
    <property type="entry name" value="P_dom"/>
</dbReference>
<reference evidence="4 5" key="1">
    <citation type="submission" date="2020-04" db="EMBL/GenBank/DDBJ databases">
        <title>MicrobeNet Type strains.</title>
        <authorList>
            <person name="Nicholson A.C."/>
        </authorList>
    </citation>
    <scope>NUCLEOTIDE SEQUENCE [LARGE SCALE GENOMIC DNA]</scope>
    <source>
        <strain evidence="4 5">DSM 40738</strain>
    </source>
</reference>
<dbReference type="PROSITE" id="PS51829">
    <property type="entry name" value="P_HOMO_B"/>
    <property type="match status" value="1"/>
</dbReference>
<name>A0AA44IE61_STRE0</name>
<dbReference type="EMBL" id="JAAXOU010000174">
    <property type="protein sequence ID" value="NKY15429.1"/>
    <property type="molecule type" value="Genomic_DNA"/>
</dbReference>
<dbReference type="GO" id="GO:0004252">
    <property type="term" value="F:serine-type endopeptidase activity"/>
    <property type="evidence" value="ECO:0007669"/>
    <property type="project" value="InterPro"/>
</dbReference>
<evidence type="ECO:0000256" key="1">
    <source>
        <dbReference type="ARBA" id="ARBA00022670"/>
    </source>
</evidence>
<keyword evidence="5" id="KW-1185">Reference proteome</keyword>
<dbReference type="InterPro" id="IPR008979">
    <property type="entry name" value="Galactose-bd-like_sf"/>
</dbReference>
<dbReference type="Pfam" id="PF01483">
    <property type="entry name" value="P_proprotein"/>
    <property type="match status" value="1"/>
</dbReference>
<dbReference type="Proteomes" id="UP000570003">
    <property type="component" value="Unassembled WGS sequence"/>
</dbReference>
<evidence type="ECO:0000313" key="4">
    <source>
        <dbReference type="EMBL" id="NKY15429.1"/>
    </source>
</evidence>
<dbReference type="AlphaFoldDB" id="A0AA44IE61"/>
<accession>A0AA44IE61</accession>
<dbReference type="SUPFAM" id="SSF49785">
    <property type="entry name" value="Galactose-binding domain-like"/>
    <property type="match status" value="1"/>
</dbReference>
<feature type="domain" description="P/Homo B" evidence="3">
    <location>
        <begin position="1"/>
        <end position="49"/>
    </location>
</feature>
<evidence type="ECO:0000259" key="3">
    <source>
        <dbReference type="PROSITE" id="PS51829"/>
    </source>
</evidence>
<protein>
    <recommendedName>
        <fullName evidence="3">P/Homo B domain-containing protein</fullName>
    </recommendedName>
</protein>
<gene>
    <name evidence="4" type="ORF">HGA06_15070</name>
</gene>
<sequence>MNSGDSADDVITTYTVDASGVLASGTRKLRVTDGYSGDTGYIDSWSPTF</sequence>